<evidence type="ECO:0000256" key="1">
    <source>
        <dbReference type="SAM" id="MobiDB-lite"/>
    </source>
</evidence>
<sequence length="97" mass="10687">MGVFQAENGLKVLNPGMLNSKIYSTGQAKVARSADVIGDISFTSSSTSKLKWNGKSTISTRKLQEVKENRRKKKVRSSSNHLSQNTASSQSNMPWKL</sequence>
<organism evidence="2 3">
    <name type="scientific">Capsicum annuum</name>
    <name type="common">Capsicum pepper</name>
    <dbReference type="NCBI Taxonomy" id="4072"/>
    <lineage>
        <taxon>Eukaryota</taxon>
        <taxon>Viridiplantae</taxon>
        <taxon>Streptophyta</taxon>
        <taxon>Embryophyta</taxon>
        <taxon>Tracheophyta</taxon>
        <taxon>Spermatophyta</taxon>
        <taxon>Magnoliopsida</taxon>
        <taxon>eudicotyledons</taxon>
        <taxon>Gunneridae</taxon>
        <taxon>Pentapetalae</taxon>
        <taxon>asterids</taxon>
        <taxon>lamiids</taxon>
        <taxon>Solanales</taxon>
        <taxon>Solanaceae</taxon>
        <taxon>Solanoideae</taxon>
        <taxon>Capsiceae</taxon>
        <taxon>Capsicum</taxon>
    </lineage>
</organism>
<proteinExistence type="predicted"/>
<evidence type="ECO:0000313" key="2">
    <source>
        <dbReference type="EMBL" id="PHT94070.1"/>
    </source>
</evidence>
<name>A0A2G3AIP5_CAPAN</name>
<dbReference type="Proteomes" id="UP000222542">
    <property type="component" value="Unassembled WGS sequence"/>
</dbReference>
<reference evidence="2 3" key="2">
    <citation type="journal article" date="2017" name="Genome Biol.">
        <title>New reference genome sequences of hot pepper reveal the massive evolution of plant disease-resistance genes by retroduplication.</title>
        <authorList>
            <person name="Kim S."/>
            <person name="Park J."/>
            <person name="Yeom S.I."/>
            <person name="Kim Y.M."/>
            <person name="Seo E."/>
            <person name="Kim K.T."/>
            <person name="Kim M.S."/>
            <person name="Lee J.M."/>
            <person name="Cheong K."/>
            <person name="Shin H.S."/>
            <person name="Kim S.B."/>
            <person name="Han K."/>
            <person name="Lee J."/>
            <person name="Park M."/>
            <person name="Lee H.A."/>
            <person name="Lee H.Y."/>
            <person name="Lee Y."/>
            <person name="Oh S."/>
            <person name="Lee J.H."/>
            <person name="Choi E."/>
            <person name="Choi E."/>
            <person name="Lee S.E."/>
            <person name="Jeon J."/>
            <person name="Kim H."/>
            <person name="Choi G."/>
            <person name="Song H."/>
            <person name="Lee J."/>
            <person name="Lee S.C."/>
            <person name="Kwon J.K."/>
            <person name="Lee H.Y."/>
            <person name="Koo N."/>
            <person name="Hong Y."/>
            <person name="Kim R.W."/>
            <person name="Kang W.H."/>
            <person name="Huh J.H."/>
            <person name="Kang B.C."/>
            <person name="Yang T.J."/>
            <person name="Lee Y.H."/>
            <person name="Bennetzen J.L."/>
            <person name="Choi D."/>
        </authorList>
    </citation>
    <scope>NUCLEOTIDE SEQUENCE [LARGE SCALE GENOMIC DNA]</scope>
    <source>
        <strain evidence="3">cv. CM334</strain>
    </source>
</reference>
<comment type="caution">
    <text evidence="2">The sequence shown here is derived from an EMBL/GenBank/DDBJ whole genome shotgun (WGS) entry which is preliminary data.</text>
</comment>
<gene>
    <name evidence="2" type="ORF">T459_01952</name>
</gene>
<dbReference type="EMBL" id="AYRZ02000001">
    <property type="protein sequence ID" value="PHT94070.1"/>
    <property type="molecule type" value="Genomic_DNA"/>
</dbReference>
<dbReference type="Gramene" id="PHT94070">
    <property type="protein sequence ID" value="PHT94070"/>
    <property type="gene ID" value="T459_01952"/>
</dbReference>
<accession>A0A2G3AIP5</accession>
<dbReference type="AlphaFoldDB" id="A0A2G3AIP5"/>
<protein>
    <submittedName>
        <fullName evidence="2">Uncharacterized protein</fullName>
    </submittedName>
</protein>
<dbReference type="STRING" id="4072.A0A2G3AIP5"/>
<feature type="compositionally biased region" description="Polar residues" evidence="1">
    <location>
        <begin position="81"/>
        <end position="97"/>
    </location>
</feature>
<feature type="region of interest" description="Disordered" evidence="1">
    <location>
        <begin position="61"/>
        <end position="97"/>
    </location>
</feature>
<keyword evidence="3" id="KW-1185">Reference proteome</keyword>
<reference evidence="2 3" key="1">
    <citation type="journal article" date="2014" name="Nat. Genet.">
        <title>Genome sequence of the hot pepper provides insights into the evolution of pungency in Capsicum species.</title>
        <authorList>
            <person name="Kim S."/>
            <person name="Park M."/>
            <person name="Yeom S.I."/>
            <person name="Kim Y.M."/>
            <person name="Lee J.M."/>
            <person name="Lee H.A."/>
            <person name="Seo E."/>
            <person name="Choi J."/>
            <person name="Cheong K."/>
            <person name="Kim K.T."/>
            <person name="Jung K."/>
            <person name="Lee G.W."/>
            <person name="Oh S.K."/>
            <person name="Bae C."/>
            <person name="Kim S.B."/>
            <person name="Lee H.Y."/>
            <person name="Kim S.Y."/>
            <person name="Kim M.S."/>
            <person name="Kang B.C."/>
            <person name="Jo Y.D."/>
            <person name="Yang H.B."/>
            <person name="Jeong H.J."/>
            <person name="Kang W.H."/>
            <person name="Kwon J.K."/>
            <person name="Shin C."/>
            <person name="Lim J.Y."/>
            <person name="Park J.H."/>
            <person name="Huh J.H."/>
            <person name="Kim J.S."/>
            <person name="Kim B.D."/>
            <person name="Cohen O."/>
            <person name="Paran I."/>
            <person name="Suh M.C."/>
            <person name="Lee S.B."/>
            <person name="Kim Y.K."/>
            <person name="Shin Y."/>
            <person name="Noh S.J."/>
            <person name="Park J."/>
            <person name="Seo Y.S."/>
            <person name="Kwon S.Y."/>
            <person name="Kim H.A."/>
            <person name="Park J.M."/>
            <person name="Kim H.J."/>
            <person name="Choi S.B."/>
            <person name="Bosland P.W."/>
            <person name="Reeves G."/>
            <person name="Jo S.H."/>
            <person name="Lee B.W."/>
            <person name="Cho H.T."/>
            <person name="Choi H.S."/>
            <person name="Lee M.S."/>
            <person name="Yu Y."/>
            <person name="Do Choi Y."/>
            <person name="Park B.S."/>
            <person name="van Deynze A."/>
            <person name="Ashrafi H."/>
            <person name="Hill T."/>
            <person name="Kim W.T."/>
            <person name="Pai H.S."/>
            <person name="Ahn H.K."/>
            <person name="Yeam I."/>
            <person name="Giovannoni J.J."/>
            <person name="Rose J.K."/>
            <person name="Sorensen I."/>
            <person name="Lee S.J."/>
            <person name="Kim R.W."/>
            <person name="Choi I.Y."/>
            <person name="Choi B.S."/>
            <person name="Lim J.S."/>
            <person name="Lee Y.H."/>
            <person name="Choi D."/>
        </authorList>
    </citation>
    <scope>NUCLEOTIDE SEQUENCE [LARGE SCALE GENOMIC DNA]</scope>
    <source>
        <strain evidence="3">cv. CM334</strain>
    </source>
</reference>
<evidence type="ECO:0000313" key="3">
    <source>
        <dbReference type="Proteomes" id="UP000222542"/>
    </source>
</evidence>